<evidence type="ECO:0000313" key="8">
    <source>
        <dbReference type="EMBL" id="MFC4533000.1"/>
    </source>
</evidence>
<evidence type="ECO:0000256" key="4">
    <source>
        <dbReference type="ARBA" id="ARBA00022989"/>
    </source>
</evidence>
<feature type="transmembrane region" description="Helical" evidence="6">
    <location>
        <begin position="192"/>
        <end position="212"/>
    </location>
</feature>
<comment type="caution">
    <text evidence="8">The sequence shown here is derived from an EMBL/GenBank/DDBJ whole genome shotgun (WGS) entry which is preliminary data.</text>
</comment>
<dbReference type="PANTHER" id="PTHR30294:SF38">
    <property type="entry name" value="TRANSPORT PERMEASE PROTEIN"/>
    <property type="match status" value="1"/>
</dbReference>
<feature type="transmembrane region" description="Helical" evidence="6">
    <location>
        <begin position="242"/>
        <end position="262"/>
    </location>
</feature>
<dbReference type="RefSeq" id="WP_380842004.1">
    <property type="nucleotide sequence ID" value="NZ_JBHSFP010000012.1"/>
</dbReference>
<feature type="transmembrane region" description="Helical" evidence="6">
    <location>
        <begin position="299"/>
        <end position="319"/>
    </location>
</feature>
<name>A0ABV9CIN4_9ACTN</name>
<feature type="transmembrane region" description="Helical" evidence="6">
    <location>
        <begin position="18"/>
        <end position="39"/>
    </location>
</feature>
<proteinExistence type="predicted"/>
<evidence type="ECO:0000256" key="1">
    <source>
        <dbReference type="ARBA" id="ARBA00004651"/>
    </source>
</evidence>
<gene>
    <name evidence="8" type="ORF">ACFO60_19660</name>
</gene>
<protein>
    <submittedName>
        <fullName evidence="8">ABC transporter permease</fullName>
    </submittedName>
</protein>
<accession>A0ABV9CIN4</accession>
<dbReference type="Pfam" id="PF12698">
    <property type="entry name" value="ABC2_membrane_3"/>
    <property type="match status" value="1"/>
</dbReference>
<evidence type="ECO:0000256" key="5">
    <source>
        <dbReference type="ARBA" id="ARBA00023136"/>
    </source>
</evidence>
<keyword evidence="2" id="KW-1003">Cell membrane</keyword>
<feature type="transmembrane region" description="Helical" evidence="6">
    <location>
        <begin position="359"/>
        <end position="378"/>
    </location>
</feature>
<dbReference type="PANTHER" id="PTHR30294">
    <property type="entry name" value="MEMBRANE COMPONENT OF ABC TRANSPORTER YHHJ-RELATED"/>
    <property type="match status" value="1"/>
</dbReference>
<evidence type="ECO:0000256" key="2">
    <source>
        <dbReference type="ARBA" id="ARBA00022475"/>
    </source>
</evidence>
<keyword evidence="5 6" id="KW-0472">Membrane</keyword>
<organism evidence="8 9">
    <name type="scientific">Sphaerisporangium dianthi</name>
    <dbReference type="NCBI Taxonomy" id="1436120"/>
    <lineage>
        <taxon>Bacteria</taxon>
        <taxon>Bacillati</taxon>
        <taxon>Actinomycetota</taxon>
        <taxon>Actinomycetes</taxon>
        <taxon>Streptosporangiales</taxon>
        <taxon>Streptosporangiaceae</taxon>
        <taxon>Sphaerisporangium</taxon>
    </lineage>
</organism>
<keyword evidence="9" id="KW-1185">Reference proteome</keyword>
<dbReference type="Gene3D" id="3.40.1710.10">
    <property type="entry name" value="abc type-2 transporter like domain"/>
    <property type="match status" value="1"/>
</dbReference>
<dbReference type="EMBL" id="JBHSFP010000012">
    <property type="protein sequence ID" value="MFC4533000.1"/>
    <property type="molecule type" value="Genomic_DNA"/>
</dbReference>
<dbReference type="Proteomes" id="UP001596004">
    <property type="component" value="Unassembled WGS sequence"/>
</dbReference>
<sequence>MLIAGVALRRLARDRSNLFFMLIFPLALILVLGMAFGGASTPRLGLLDQDGGPLAARVVNALRHTPGVAVVAADDEGDLRTAVERGGLQAGLVIPAGYGAAVGSGGQAALRYLARPDRLAQQLGVTVQAVVTREAGTLRAARFAAAHGTGSFGEALTAADAFGPLVPAVRVTVRTTGTALFPATLSTYDVGAASQLLLFVFLTSLTGAVALIETRRLGVSRRMTATPTPVRTIMLGEAAGRIAVALLQGLIIMVGSALLFGVNWGDPLGAGALLAAFALVGSGAAMLVGAVLRSEQQAGGLGVLIGLGLGALGGSMVPIELFSDTMRAVAHLTPHAWAADGFAELVRRGGGIGDILPELGMLLAYAAALFLAGAWRFGKALTS</sequence>
<evidence type="ECO:0000256" key="3">
    <source>
        <dbReference type="ARBA" id="ARBA00022692"/>
    </source>
</evidence>
<keyword evidence="3 6" id="KW-0812">Transmembrane</keyword>
<feature type="transmembrane region" description="Helical" evidence="6">
    <location>
        <begin position="268"/>
        <end position="292"/>
    </location>
</feature>
<feature type="domain" description="ABC-2 type transporter transmembrane" evidence="7">
    <location>
        <begin position="18"/>
        <end position="375"/>
    </location>
</feature>
<evidence type="ECO:0000256" key="6">
    <source>
        <dbReference type="SAM" id="Phobius"/>
    </source>
</evidence>
<dbReference type="InterPro" id="IPR051449">
    <property type="entry name" value="ABC-2_transporter_component"/>
</dbReference>
<dbReference type="InterPro" id="IPR013525">
    <property type="entry name" value="ABC2_TM"/>
</dbReference>
<evidence type="ECO:0000313" key="9">
    <source>
        <dbReference type="Proteomes" id="UP001596004"/>
    </source>
</evidence>
<keyword evidence="4 6" id="KW-1133">Transmembrane helix</keyword>
<reference evidence="9" key="1">
    <citation type="journal article" date="2019" name="Int. J. Syst. Evol. Microbiol.">
        <title>The Global Catalogue of Microorganisms (GCM) 10K type strain sequencing project: providing services to taxonomists for standard genome sequencing and annotation.</title>
        <authorList>
            <consortium name="The Broad Institute Genomics Platform"/>
            <consortium name="The Broad Institute Genome Sequencing Center for Infectious Disease"/>
            <person name="Wu L."/>
            <person name="Ma J."/>
        </authorList>
    </citation>
    <scope>NUCLEOTIDE SEQUENCE [LARGE SCALE GENOMIC DNA]</scope>
    <source>
        <strain evidence="9">CGMCC 4.7132</strain>
    </source>
</reference>
<evidence type="ECO:0000259" key="7">
    <source>
        <dbReference type="Pfam" id="PF12698"/>
    </source>
</evidence>
<comment type="subcellular location">
    <subcellularLocation>
        <location evidence="1">Cell membrane</location>
        <topology evidence="1">Multi-pass membrane protein</topology>
    </subcellularLocation>
</comment>